<accession>A0A370V023</accession>
<reference evidence="3 6" key="2">
    <citation type="submission" date="2020-06" db="EMBL/GenBank/DDBJ databases">
        <title>REHAB project genomes.</title>
        <authorList>
            <person name="Shaw L.P."/>
        </authorList>
    </citation>
    <scope>NUCLEOTIDE SEQUENCE [LARGE SCALE GENOMIC DNA]</scope>
    <source>
        <strain evidence="3 6">RHBSTW-00814</strain>
        <plasmid evidence="3">pRHBSTW-00814_2</plasmid>
        <plasmid evidence="6">prhbstw-00814_2</plasmid>
    </source>
</reference>
<evidence type="ECO:0000313" key="4">
    <source>
        <dbReference type="EMBL" id="RDR20395.1"/>
    </source>
</evidence>
<evidence type="ECO:0000313" key="5">
    <source>
        <dbReference type="Proteomes" id="UP000254454"/>
    </source>
</evidence>
<feature type="signal peptide" evidence="2">
    <location>
        <begin position="1"/>
        <end position="20"/>
    </location>
</feature>
<feature type="compositionally biased region" description="Polar residues" evidence="1">
    <location>
        <begin position="141"/>
        <end position="151"/>
    </location>
</feature>
<evidence type="ECO:0000256" key="1">
    <source>
        <dbReference type="SAM" id="MobiDB-lite"/>
    </source>
</evidence>
<feature type="compositionally biased region" description="Low complexity" evidence="1">
    <location>
        <begin position="122"/>
        <end position="140"/>
    </location>
</feature>
<keyword evidence="2" id="KW-0732">Signal</keyword>
<protein>
    <recommendedName>
        <fullName evidence="7">TraL protein</fullName>
    </recommendedName>
</protein>
<dbReference type="PROSITE" id="PS51257">
    <property type="entry name" value="PROKAR_LIPOPROTEIN"/>
    <property type="match status" value="1"/>
</dbReference>
<dbReference type="RefSeq" id="WP_105289547.1">
    <property type="nucleotide sequence ID" value="NZ_CP056160.1"/>
</dbReference>
<feature type="region of interest" description="Disordered" evidence="1">
    <location>
        <begin position="122"/>
        <end position="159"/>
    </location>
</feature>
<evidence type="ECO:0000313" key="3">
    <source>
        <dbReference type="EMBL" id="QLV04230.1"/>
    </source>
</evidence>
<evidence type="ECO:0008006" key="7">
    <source>
        <dbReference type="Google" id="ProtNLM"/>
    </source>
</evidence>
<name>A0A370V023_9ESCH</name>
<feature type="chain" id="PRO_5036332143" description="TraL protein" evidence="2">
    <location>
        <begin position="21"/>
        <end position="159"/>
    </location>
</feature>
<keyword evidence="3" id="KW-0614">Plasmid</keyword>
<geneLocation type="plasmid" evidence="3">
    <name>pRHBSTW-00814_2</name>
</geneLocation>
<dbReference type="EMBL" id="CP056160">
    <property type="protein sequence ID" value="QLV04230.1"/>
    <property type="molecule type" value="Genomic_DNA"/>
</dbReference>
<dbReference type="AlphaFoldDB" id="A0A370V023"/>
<dbReference type="EMBL" id="QONO01000296">
    <property type="protein sequence ID" value="RDR20395.1"/>
    <property type="molecule type" value="Genomic_DNA"/>
</dbReference>
<proteinExistence type="predicted"/>
<evidence type="ECO:0000313" key="6">
    <source>
        <dbReference type="Proteomes" id="UP000512115"/>
    </source>
</evidence>
<dbReference type="Proteomes" id="UP000254454">
    <property type="component" value="Unassembled WGS sequence"/>
</dbReference>
<geneLocation type="plasmid" evidence="6">
    <name>prhbstw-00814_2</name>
</geneLocation>
<gene>
    <name evidence="4" type="ORF">C4A13_03208</name>
    <name evidence="3" type="ORF">HV284_24650</name>
</gene>
<sequence>MKTLIAAIIISGSFCAAASAASCRASTAALAGAQAGYAQAQKAAESWAQREKQASNGFQQCLGEISTSVTVPVFPDISDLLDKIKDQICSAARDKIHDYLPGTIDPWGDLGVNLPTTSVPVKSRAVSRSSVRQSSPAPQSTSVPRASSSGASPDYPFSL</sequence>
<organism evidence="4 5">
    <name type="scientific">Escherichia marmotae</name>
    <dbReference type="NCBI Taxonomy" id="1499973"/>
    <lineage>
        <taxon>Bacteria</taxon>
        <taxon>Pseudomonadati</taxon>
        <taxon>Pseudomonadota</taxon>
        <taxon>Gammaproteobacteria</taxon>
        <taxon>Enterobacterales</taxon>
        <taxon>Enterobacteriaceae</taxon>
        <taxon>Escherichia</taxon>
    </lineage>
</organism>
<evidence type="ECO:0000256" key="2">
    <source>
        <dbReference type="SAM" id="SignalP"/>
    </source>
</evidence>
<reference evidence="4 5" key="1">
    <citation type="submission" date="2018-06" db="EMBL/GenBank/DDBJ databases">
        <title>Recombination Drives Gene Content and Phenotype Evolution in Wild Type E. coli Strains.</title>
        <authorList>
            <person name="Field C.M."/>
            <person name="Silander O.K."/>
            <person name="Van Nimwegen E."/>
        </authorList>
    </citation>
    <scope>NUCLEOTIDE SEQUENCE [LARGE SCALE GENOMIC DNA]</scope>
    <source>
        <strain evidence="4 5">SC344</strain>
    </source>
</reference>
<dbReference type="Proteomes" id="UP000512115">
    <property type="component" value="Plasmid pRHBSTW-00814_2"/>
</dbReference>